<dbReference type="PANTHER" id="PTHR23024:SF563">
    <property type="entry name" value="OS09G0435700 PROTEIN"/>
    <property type="match status" value="1"/>
</dbReference>
<evidence type="ECO:0000313" key="3">
    <source>
        <dbReference type="EMBL" id="GJM94405.1"/>
    </source>
</evidence>
<dbReference type="Pfam" id="PF07859">
    <property type="entry name" value="Abhydrolase_3"/>
    <property type="match status" value="1"/>
</dbReference>
<organism evidence="3 4">
    <name type="scientific">Eleusine coracana subsp. coracana</name>
    <dbReference type="NCBI Taxonomy" id="191504"/>
    <lineage>
        <taxon>Eukaryota</taxon>
        <taxon>Viridiplantae</taxon>
        <taxon>Streptophyta</taxon>
        <taxon>Embryophyta</taxon>
        <taxon>Tracheophyta</taxon>
        <taxon>Spermatophyta</taxon>
        <taxon>Magnoliopsida</taxon>
        <taxon>Liliopsida</taxon>
        <taxon>Poales</taxon>
        <taxon>Poaceae</taxon>
        <taxon>PACMAD clade</taxon>
        <taxon>Chloridoideae</taxon>
        <taxon>Cynodonteae</taxon>
        <taxon>Eleusininae</taxon>
        <taxon>Eleusine</taxon>
    </lineage>
</organism>
<dbReference type="InterPro" id="IPR029058">
    <property type="entry name" value="AB_hydrolase_fold"/>
</dbReference>
<dbReference type="InterPro" id="IPR013094">
    <property type="entry name" value="AB_hydrolase_3"/>
</dbReference>
<feature type="compositionally biased region" description="Polar residues" evidence="1">
    <location>
        <begin position="1"/>
        <end position="22"/>
    </location>
</feature>
<gene>
    <name evidence="3" type="primary">ga11046</name>
    <name evidence="3" type="ORF">PR202_ga11046</name>
</gene>
<accession>A0AAV5C8D3</accession>
<keyword evidence="4" id="KW-1185">Reference proteome</keyword>
<name>A0AAV5C8D3_ELECO</name>
<sequence length="543" mass="58809">MATMHSNMINTRKATSTTTPDGSTEIADDLSPFLRQYKDGRVERLVSSNFVPASEAPGANGVATRDVVIDPTTGVSARLFLNVGAAANGSNNRRLPVIVYFHGGGLCTGSAFSKLFHRYAASLSARAAALVVSVDYRLAPEHPVPAAFDDAWAALRWVTKTRPDDPWLVDHADRASIFLAGESAGANIAHNVAARAAAAASDDDVHIEGMILLHPFFWGSDRLPSETEDHHRQHKTLLVPEKLDKLWPLLTGGMASNDDPRADPTAEVVASVACRRALVAVASKDLARHRGRRYAAWLQRHGRWCREVTFVESEGEDHAFHLYRPARATAVELMDSVVEFIHNTTTTPAPPNTAVLHDLAVLNLHASRKAVCCRATLGYGIDQDPATLAFRLNQVEFLRSGGCRWLVTIRETGHRICVFAYCRRAPSTLSAAALLVLARGVQYSCKAMCTACNDPGGPGSRRGERHHRVNISSPPSLAISIRFNPFGSSSFINMEKLLRRSPLKRGFGSLDMAAAVDQKECLALGSRLVSGSGDVGGSVKRLT</sequence>
<protein>
    <recommendedName>
        <fullName evidence="2">Alpha/beta hydrolase fold-3 domain-containing protein</fullName>
    </recommendedName>
</protein>
<reference evidence="3" key="2">
    <citation type="submission" date="2021-12" db="EMBL/GenBank/DDBJ databases">
        <title>Resequencing data analysis of finger millet.</title>
        <authorList>
            <person name="Hatakeyama M."/>
            <person name="Aluri S."/>
            <person name="Balachadran M.T."/>
            <person name="Sivarajan S.R."/>
            <person name="Poveda L."/>
            <person name="Shimizu-Inatsugi R."/>
            <person name="Schlapbach R."/>
            <person name="Sreeman S.M."/>
            <person name="Shimizu K.K."/>
        </authorList>
    </citation>
    <scope>NUCLEOTIDE SEQUENCE</scope>
</reference>
<evidence type="ECO:0000259" key="2">
    <source>
        <dbReference type="Pfam" id="PF07859"/>
    </source>
</evidence>
<dbReference type="SUPFAM" id="SSF53474">
    <property type="entry name" value="alpha/beta-Hydrolases"/>
    <property type="match status" value="1"/>
</dbReference>
<dbReference type="Gene3D" id="3.40.50.1820">
    <property type="entry name" value="alpha/beta hydrolase"/>
    <property type="match status" value="1"/>
</dbReference>
<dbReference type="GO" id="GO:0016787">
    <property type="term" value="F:hydrolase activity"/>
    <property type="evidence" value="ECO:0007669"/>
    <property type="project" value="InterPro"/>
</dbReference>
<evidence type="ECO:0000313" key="4">
    <source>
        <dbReference type="Proteomes" id="UP001054889"/>
    </source>
</evidence>
<feature type="region of interest" description="Disordered" evidence="1">
    <location>
        <begin position="1"/>
        <end position="27"/>
    </location>
</feature>
<dbReference type="EMBL" id="BQKI01000005">
    <property type="protein sequence ID" value="GJM94405.1"/>
    <property type="molecule type" value="Genomic_DNA"/>
</dbReference>
<dbReference type="AlphaFoldDB" id="A0AAV5C8D3"/>
<proteinExistence type="predicted"/>
<dbReference type="InterPro" id="IPR050466">
    <property type="entry name" value="Carboxylest/Gibb_receptor"/>
</dbReference>
<comment type="caution">
    <text evidence="3">The sequence shown here is derived from an EMBL/GenBank/DDBJ whole genome shotgun (WGS) entry which is preliminary data.</text>
</comment>
<feature type="domain" description="Alpha/beta hydrolase fold-3" evidence="2">
    <location>
        <begin position="98"/>
        <end position="321"/>
    </location>
</feature>
<dbReference type="PANTHER" id="PTHR23024">
    <property type="entry name" value="ARYLACETAMIDE DEACETYLASE"/>
    <property type="match status" value="1"/>
</dbReference>
<dbReference type="Proteomes" id="UP001054889">
    <property type="component" value="Unassembled WGS sequence"/>
</dbReference>
<reference evidence="3" key="1">
    <citation type="journal article" date="2018" name="DNA Res.">
        <title>Multiple hybrid de novo genome assembly of finger millet, an orphan allotetraploid crop.</title>
        <authorList>
            <person name="Hatakeyama M."/>
            <person name="Aluri S."/>
            <person name="Balachadran M.T."/>
            <person name="Sivarajan S.R."/>
            <person name="Patrignani A."/>
            <person name="Gruter S."/>
            <person name="Poveda L."/>
            <person name="Shimizu-Inatsugi R."/>
            <person name="Baeten J."/>
            <person name="Francoijs K.J."/>
            <person name="Nataraja K.N."/>
            <person name="Reddy Y.A.N."/>
            <person name="Phadnis S."/>
            <person name="Ravikumar R.L."/>
            <person name="Schlapbach R."/>
            <person name="Sreeman S.M."/>
            <person name="Shimizu K.K."/>
        </authorList>
    </citation>
    <scope>NUCLEOTIDE SEQUENCE</scope>
</reference>
<evidence type="ECO:0000256" key="1">
    <source>
        <dbReference type="SAM" id="MobiDB-lite"/>
    </source>
</evidence>